<dbReference type="Proteomes" id="UP001172680">
    <property type="component" value="Unassembled WGS sequence"/>
</dbReference>
<sequence>MQPANPQHMVNMRGPDLTRTTISGYEMVASRLSQQPSAEQGKTEKHIIPLYRRFDGLNHRILLHLQDEIAEMEEELRLLDECIVQMDQMGPDCEARPASRRADTRYGSEVHYRRTELLGRIFLKLGQYNQALSSYGSMIKTFEPARTNIIRNYQSWMKKHTPIDRSEARFLNHESDLLAVTPQRATNDEHNTSRYSALGIVVALLLPLLAFVVMSGALGRLFVAAIIGVSEAAVVVYMDLTSLMPIQEWITCGAV</sequence>
<proteinExistence type="predicted"/>
<evidence type="ECO:0000313" key="1">
    <source>
        <dbReference type="EMBL" id="KAJ9648986.1"/>
    </source>
</evidence>
<evidence type="ECO:0000313" key="2">
    <source>
        <dbReference type="Proteomes" id="UP001172680"/>
    </source>
</evidence>
<keyword evidence="2" id="KW-1185">Reference proteome</keyword>
<reference evidence="1" key="1">
    <citation type="submission" date="2022-10" db="EMBL/GenBank/DDBJ databases">
        <title>Culturing micro-colonial fungi from biological soil crusts in the Mojave desert and describing Neophaeococcomyces mojavensis, and introducing the new genera and species Taxawa tesnikishii.</title>
        <authorList>
            <person name="Kurbessoian T."/>
            <person name="Stajich J.E."/>
        </authorList>
    </citation>
    <scope>NUCLEOTIDE SEQUENCE</scope>
    <source>
        <strain evidence="1">JES_115</strain>
    </source>
</reference>
<accession>A0ACC2ZN03</accession>
<dbReference type="EMBL" id="JAPDRP010000002">
    <property type="protein sequence ID" value="KAJ9648986.1"/>
    <property type="molecule type" value="Genomic_DNA"/>
</dbReference>
<name>A0ACC2ZN03_9PEZI</name>
<gene>
    <name evidence="1" type="ORF">H2199_000899</name>
</gene>
<protein>
    <submittedName>
        <fullName evidence="1">Uncharacterized protein</fullName>
    </submittedName>
</protein>
<organism evidence="1 2">
    <name type="scientific">Coniosporium tulheliwenetii</name>
    <dbReference type="NCBI Taxonomy" id="3383036"/>
    <lineage>
        <taxon>Eukaryota</taxon>
        <taxon>Fungi</taxon>
        <taxon>Dikarya</taxon>
        <taxon>Ascomycota</taxon>
        <taxon>Pezizomycotina</taxon>
        <taxon>Dothideomycetes</taxon>
        <taxon>Dothideomycetes incertae sedis</taxon>
        <taxon>Coniosporium</taxon>
    </lineage>
</organism>
<comment type="caution">
    <text evidence="1">The sequence shown here is derived from an EMBL/GenBank/DDBJ whole genome shotgun (WGS) entry which is preliminary data.</text>
</comment>